<reference evidence="18" key="2">
    <citation type="submission" date="2016-11" db="UniProtKB">
        <authorList>
            <consortium name="WormBaseParasite"/>
        </authorList>
    </citation>
    <scope>IDENTIFICATION</scope>
</reference>
<dbReference type="Gene3D" id="3.40.50.200">
    <property type="entry name" value="Peptidase S8/S53 domain"/>
    <property type="match status" value="1"/>
</dbReference>
<keyword evidence="9" id="KW-0865">Zymogen</keyword>
<evidence type="ECO:0000313" key="17">
    <source>
        <dbReference type="Proteomes" id="UP000095285"/>
    </source>
</evidence>
<evidence type="ECO:0000256" key="1">
    <source>
        <dbReference type="ARBA" id="ARBA00001913"/>
    </source>
</evidence>
<name>A0A1I7VVC2_LOALO</name>
<evidence type="ECO:0000256" key="4">
    <source>
        <dbReference type="ARBA" id="ARBA00022685"/>
    </source>
</evidence>
<dbReference type="Gene3D" id="3.30.70.850">
    <property type="entry name" value="Peptidase S8, pro-domain"/>
    <property type="match status" value="1"/>
</dbReference>
<keyword evidence="7 13" id="KW-0720">Serine protease</keyword>
<dbReference type="InterPro" id="IPR015500">
    <property type="entry name" value="Peptidase_S8_subtilisin-rel"/>
</dbReference>
<dbReference type="InterPro" id="IPR034182">
    <property type="entry name" value="Kexin/furin"/>
</dbReference>
<keyword evidence="15" id="KW-0812">Transmembrane</keyword>
<evidence type="ECO:0000256" key="3">
    <source>
        <dbReference type="ARBA" id="ARBA00022670"/>
    </source>
</evidence>
<evidence type="ECO:0000256" key="10">
    <source>
        <dbReference type="ARBA" id="ARBA00023157"/>
    </source>
</evidence>
<dbReference type="InterPro" id="IPR036852">
    <property type="entry name" value="Peptidase_S8/S53_dom_sf"/>
</dbReference>
<dbReference type="GO" id="GO:0005802">
    <property type="term" value="C:trans-Golgi network"/>
    <property type="evidence" value="ECO:0007669"/>
    <property type="project" value="TreeGrafter"/>
</dbReference>
<feature type="active site" description="Charge relay system" evidence="12 13">
    <location>
        <position position="397"/>
    </location>
</feature>
<dbReference type="InterPro" id="IPR038466">
    <property type="entry name" value="S8_pro-domain_sf"/>
</dbReference>
<dbReference type="InterPro" id="IPR000209">
    <property type="entry name" value="Peptidase_S8/S53_dom"/>
</dbReference>
<dbReference type="PANTHER" id="PTHR42884">
    <property type="entry name" value="PROPROTEIN CONVERTASE SUBTILISIN/KEXIN-RELATED"/>
    <property type="match status" value="1"/>
</dbReference>
<dbReference type="PROSITE" id="PS51829">
    <property type="entry name" value="P_HOMO_B"/>
    <property type="match status" value="1"/>
</dbReference>
<evidence type="ECO:0000313" key="18">
    <source>
        <dbReference type="WBParaSite" id="EN70_6669"/>
    </source>
</evidence>
<dbReference type="SUPFAM" id="SSF52743">
    <property type="entry name" value="Subtilisin-like"/>
    <property type="match status" value="1"/>
</dbReference>
<comment type="similarity">
    <text evidence="2">Belongs to the peptidase S8 family. Furin subfamily.</text>
</comment>
<feature type="transmembrane region" description="Helical" evidence="15">
    <location>
        <begin position="860"/>
        <end position="882"/>
    </location>
</feature>
<accession>A0A1I7VVC2</accession>
<evidence type="ECO:0000256" key="12">
    <source>
        <dbReference type="PIRSR" id="PIRSR615500-1"/>
    </source>
</evidence>
<keyword evidence="15" id="KW-0472">Membrane</keyword>
<dbReference type="GO" id="GO:0000139">
    <property type="term" value="C:Golgi membrane"/>
    <property type="evidence" value="ECO:0007669"/>
    <property type="project" value="TreeGrafter"/>
</dbReference>
<dbReference type="FunFam" id="3.40.50.200:FF:000001">
    <property type="entry name" value="Furin 2, isoform B"/>
    <property type="match status" value="1"/>
</dbReference>
<dbReference type="PRINTS" id="PR00723">
    <property type="entry name" value="SUBTILISIN"/>
</dbReference>
<dbReference type="Proteomes" id="UP000095285">
    <property type="component" value="Unassembled WGS sequence"/>
</dbReference>
<dbReference type="Pfam" id="PF16470">
    <property type="entry name" value="S8_pro-domain"/>
    <property type="match status" value="1"/>
</dbReference>
<reference evidence="17" key="1">
    <citation type="submission" date="2012-04" db="EMBL/GenBank/DDBJ databases">
        <title>The Genome Sequence of Loa loa.</title>
        <authorList>
            <consortium name="The Broad Institute Genome Sequencing Platform"/>
            <consortium name="Broad Institute Genome Sequencing Center for Infectious Disease"/>
            <person name="Nutman T.B."/>
            <person name="Fink D.L."/>
            <person name="Russ C."/>
            <person name="Young S."/>
            <person name="Zeng Q."/>
            <person name="Gargeya S."/>
            <person name="Alvarado L."/>
            <person name="Berlin A."/>
            <person name="Chapman S.B."/>
            <person name="Chen Z."/>
            <person name="Freedman E."/>
            <person name="Gellesch M."/>
            <person name="Goldberg J."/>
            <person name="Griggs A."/>
            <person name="Gujja S."/>
            <person name="Heilman E.R."/>
            <person name="Heiman D."/>
            <person name="Howarth C."/>
            <person name="Mehta T."/>
            <person name="Neiman D."/>
            <person name="Pearson M."/>
            <person name="Roberts A."/>
            <person name="Saif S."/>
            <person name="Shea T."/>
            <person name="Shenoy N."/>
            <person name="Sisk P."/>
            <person name="Stolte C."/>
            <person name="Sykes S."/>
            <person name="White J."/>
            <person name="Yandava C."/>
            <person name="Haas B."/>
            <person name="Henn M.R."/>
            <person name="Nusbaum C."/>
            <person name="Birren B."/>
        </authorList>
    </citation>
    <scope>NUCLEOTIDE SEQUENCE [LARGE SCALE GENOMIC DNA]</scope>
</reference>
<dbReference type="PROSITE" id="PS51892">
    <property type="entry name" value="SUBTILASE"/>
    <property type="match status" value="1"/>
</dbReference>
<keyword evidence="5" id="KW-0732">Signal</keyword>
<keyword evidence="3 13" id="KW-0645">Protease</keyword>
<evidence type="ECO:0000256" key="11">
    <source>
        <dbReference type="ARBA" id="ARBA00023180"/>
    </source>
</evidence>
<proteinExistence type="inferred from homology"/>
<dbReference type="CDD" id="cd04059">
    <property type="entry name" value="Peptidases_S8_Protein_convertases_Kexins_Furin-like"/>
    <property type="match status" value="1"/>
</dbReference>
<keyword evidence="11" id="KW-0325">Glycoprotein</keyword>
<keyword evidence="17" id="KW-1185">Reference proteome</keyword>
<dbReference type="FunFam" id="2.60.120.260:FF:000006">
    <property type="entry name" value="Proprotein convertase subtilisin/kexin type 5"/>
    <property type="match status" value="1"/>
</dbReference>
<keyword evidence="15" id="KW-1133">Transmembrane helix</keyword>
<sequence>MLTRKPTVPNCNSLWDNRKSACEARRVEILDHTFDSMAQDELACCSNANIFKSPAMSEKSGVLKRNCIRNQACTLKLLTADESSFSDMMTELRPISDSSNHSSSISNSYGAETSQSSSTALRKAYTNQFAVRITGGDILEADKLATKHGFINLGPVLPNDEYFLFESRQTRKRSTRPRRNAQTNSIAREPKVSAQCLQTEKQFLDESSGFSSRILDVTYSYLYLRVYMYVMRDAADTANISSLFPVIRSWHPTSKYYTVRGESTCLSSGTEDENIEDHALLVPVEWIEQQIAKKRVKRGYMSVNSRSPTVHLQSFKGNEISDDLTIIASSDAQQQYSSSRNRNAGARSAGNYNLNDPLWSHMWYLNPAVYGRGLDHNVREAWDLGYTGRGVVVTILDDGLERTHPDIAPNYDAKASYDVNDRDEDPTPRYDYTDENRHGTRCAGEVAAIFNNSLCIVGIAYNARIGGIRMLDGDVTDAVEATSLAHNSDHIDIYSASWGPDDDGRTVDGPAKLTRRAFEKGIREGRRGLGSIFVWASGNGGKDADSCNCDGYTNSIYTLSISSATEHGNIPWYSEACSSTLATAYSSGATGEKMIVTTDLHHSCTNAHTGTSASAPLAAGIAALTLEANPKLTWRDMQHIVVRTARPLNLRAGDWVTNGVGKKVSHSFGFGLMDAGAMVRLASNWTRVPEQRKCVVFYPARYKTVPHGNRLQLQLYTDGCASYPRNKVGYLEHVQAIITLTAPKRGDIQIYLTSPSGTRSTLLAKRARDTSRTGFREWAFMTTHNWGEMAVGLWTLEINNDGWDDAELIRWDLVLYGTAAEVSNIGGTSLTSSSLTLRSLSSKTRTRYGALWDDISAAPIIIASSNIALFPFLFNFIVFYLFMPSIR</sequence>
<dbReference type="PROSITE" id="PS00138">
    <property type="entry name" value="SUBTILASE_SER"/>
    <property type="match status" value="1"/>
</dbReference>
<dbReference type="PROSITE" id="PS00136">
    <property type="entry name" value="SUBTILASE_ASP"/>
    <property type="match status" value="1"/>
</dbReference>
<feature type="region of interest" description="Disordered" evidence="14">
    <location>
        <begin position="410"/>
        <end position="433"/>
    </location>
</feature>
<dbReference type="InterPro" id="IPR002884">
    <property type="entry name" value="P_dom"/>
</dbReference>
<feature type="compositionally biased region" description="Basic residues" evidence="14">
    <location>
        <begin position="170"/>
        <end position="179"/>
    </location>
</feature>
<dbReference type="InterPro" id="IPR022398">
    <property type="entry name" value="Peptidase_S8_His-AS"/>
</dbReference>
<comment type="cofactor">
    <cofactor evidence="1">
        <name>Ca(2+)</name>
        <dbReference type="ChEBI" id="CHEBI:29108"/>
    </cofactor>
</comment>
<dbReference type="InterPro" id="IPR032815">
    <property type="entry name" value="S8_pro-domain"/>
</dbReference>
<evidence type="ECO:0000256" key="7">
    <source>
        <dbReference type="ARBA" id="ARBA00022825"/>
    </source>
</evidence>
<dbReference type="InterPro" id="IPR023827">
    <property type="entry name" value="Peptidase_S8_Asp-AS"/>
</dbReference>
<dbReference type="GO" id="GO:0016486">
    <property type="term" value="P:peptide hormone processing"/>
    <property type="evidence" value="ECO:0007669"/>
    <property type="project" value="TreeGrafter"/>
</dbReference>
<dbReference type="Pfam" id="PF01483">
    <property type="entry name" value="P_proprotein"/>
    <property type="match status" value="1"/>
</dbReference>
<feature type="compositionally biased region" description="Low complexity" evidence="14">
    <location>
        <begin position="95"/>
        <end position="108"/>
    </location>
</feature>
<dbReference type="Pfam" id="PF00082">
    <property type="entry name" value="Peptidase_S8"/>
    <property type="match status" value="1"/>
</dbReference>
<dbReference type="InterPro" id="IPR008979">
    <property type="entry name" value="Galactose-bd-like_sf"/>
</dbReference>
<keyword evidence="4" id="KW-0165">Cleavage on pair of basic residues</keyword>
<evidence type="ECO:0000256" key="5">
    <source>
        <dbReference type="ARBA" id="ARBA00022729"/>
    </source>
</evidence>
<feature type="region of interest" description="Disordered" evidence="14">
    <location>
        <begin position="169"/>
        <end position="191"/>
    </location>
</feature>
<evidence type="ECO:0000256" key="2">
    <source>
        <dbReference type="ARBA" id="ARBA00005325"/>
    </source>
</evidence>
<feature type="region of interest" description="Disordered" evidence="14">
    <location>
        <begin position="93"/>
        <end position="112"/>
    </location>
</feature>
<feature type="active site" description="Charge relay system" evidence="12 13">
    <location>
        <position position="438"/>
    </location>
</feature>
<dbReference type="STRING" id="7209.A0A1I7VVC2"/>
<dbReference type="PROSITE" id="PS00137">
    <property type="entry name" value="SUBTILASE_HIS"/>
    <property type="match status" value="1"/>
</dbReference>
<protein>
    <submittedName>
        <fullName evidence="18">P/Homo B domain-containing protein</fullName>
    </submittedName>
</protein>
<evidence type="ECO:0000256" key="9">
    <source>
        <dbReference type="ARBA" id="ARBA00023145"/>
    </source>
</evidence>
<keyword evidence="10" id="KW-1015">Disulfide bond</keyword>
<evidence type="ECO:0000256" key="15">
    <source>
        <dbReference type="SAM" id="Phobius"/>
    </source>
</evidence>
<dbReference type="SUPFAM" id="SSF54897">
    <property type="entry name" value="Protease propeptides/inhibitors"/>
    <property type="match status" value="1"/>
</dbReference>
<dbReference type="Gene3D" id="2.60.120.260">
    <property type="entry name" value="Galactose-binding domain-like"/>
    <property type="match status" value="1"/>
</dbReference>
<feature type="domain" description="P/Homo B" evidence="16">
    <location>
        <begin position="687"/>
        <end position="821"/>
    </location>
</feature>
<dbReference type="GO" id="GO:0004252">
    <property type="term" value="F:serine-type endopeptidase activity"/>
    <property type="evidence" value="ECO:0007669"/>
    <property type="project" value="UniProtKB-UniRule"/>
</dbReference>
<dbReference type="InterPro" id="IPR023828">
    <property type="entry name" value="Peptidase_S8_Ser-AS"/>
</dbReference>
<evidence type="ECO:0000259" key="16">
    <source>
        <dbReference type="PROSITE" id="PS51829"/>
    </source>
</evidence>
<organism evidence="17 18">
    <name type="scientific">Loa loa</name>
    <name type="common">Eye worm</name>
    <name type="synonym">Filaria loa</name>
    <dbReference type="NCBI Taxonomy" id="7209"/>
    <lineage>
        <taxon>Eukaryota</taxon>
        <taxon>Metazoa</taxon>
        <taxon>Ecdysozoa</taxon>
        <taxon>Nematoda</taxon>
        <taxon>Chromadorea</taxon>
        <taxon>Rhabditida</taxon>
        <taxon>Spirurina</taxon>
        <taxon>Spiruromorpha</taxon>
        <taxon>Filarioidea</taxon>
        <taxon>Onchocercidae</taxon>
        <taxon>Loa</taxon>
    </lineage>
</organism>
<keyword evidence="8" id="KW-0106">Calcium</keyword>
<evidence type="ECO:0000256" key="8">
    <source>
        <dbReference type="ARBA" id="ARBA00022837"/>
    </source>
</evidence>
<dbReference type="SUPFAM" id="SSF49785">
    <property type="entry name" value="Galactose-binding domain-like"/>
    <property type="match status" value="1"/>
</dbReference>
<feature type="active site" description="Charge relay system" evidence="12 13">
    <location>
        <position position="612"/>
    </location>
</feature>
<dbReference type="WBParaSite" id="EN70_6669">
    <property type="protein sequence ID" value="EN70_6669"/>
    <property type="gene ID" value="EN70_6669"/>
</dbReference>
<evidence type="ECO:0000256" key="14">
    <source>
        <dbReference type="SAM" id="MobiDB-lite"/>
    </source>
</evidence>
<keyword evidence="6 13" id="KW-0378">Hydrolase</keyword>
<dbReference type="PANTHER" id="PTHR42884:SF3">
    <property type="entry name" value="FURIN-LIKE PROTEASE 1, ISOFORMS 1_1-X_2"/>
    <property type="match status" value="1"/>
</dbReference>
<evidence type="ECO:0000256" key="13">
    <source>
        <dbReference type="PROSITE-ProRule" id="PRU01240"/>
    </source>
</evidence>
<evidence type="ECO:0000256" key="6">
    <source>
        <dbReference type="ARBA" id="ARBA00022801"/>
    </source>
</evidence>
<dbReference type="AlphaFoldDB" id="A0A1I7VVC2"/>